<gene>
    <name evidence="10" type="ORF">DGAL_LOCUS4177</name>
</gene>
<evidence type="ECO:0000256" key="8">
    <source>
        <dbReference type="SAM" id="Phobius"/>
    </source>
</evidence>
<keyword evidence="2" id="KW-1003">Cell membrane</keyword>
<evidence type="ECO:0000313" key="11">
    <source>
        <dbReference type="Proteomes" id="UP000789390"/>
    </source>
</evidence>
<keyword evidence="5 8" id="KW-0472">Membrane</keyword>
<keyword evidence="7" id="KW-0325">Glycoprotein</keyword>
<evidence type="ECO:0000256" key="9">
    <source>
        <dbReference type="SAM" id="SignalP"/>
    </source>
</evidence>
<dbReference type="SUPFAM" id="SSF53850">
    <property type="entry name" value="Periplasmic binding protein-like II"/>
    <property type="match status" value="1"/>
</dbReference>
<keyword evidence="4 8" id="KW-1133">Transmembrane helix</keyword>
<organism evidence="10 11">
    <name type="scientific">Daphnia galeata</name>
    <dbReference type="NCBI Taxonomy" id="27404"/>
    <lineage>
        <taxon>Eukaryota</taxon>
        <taxon>Metazoa</taxon>
        <taxon>Ecdysozoa</taxon>
        <taxon>Arthropoda</taxon>
        <taxon>Crustacea</taxon>
        <taxon>Branchiopoda</taxon>
        <taxon>Diplostraca</taxon>
        <taxon>Cladocera</taxon>
        <taxon>Anomopoda</taxon>
        <taxon>Daphniidae</taxon>
        <taxon>Daphnia</taxon>
    </lineage>
</organism>
<comment type="caution">
    <text evidence="10">The sequence shown here is derived from an EMBL/GenBank/DDBJ whole genome shotgun (WGS) entry which is preliminary data.</text>
</comment>
<feature type="chain" id="PRO_5035179613" description="Ionotropic glutamate receptor C-terminal domain-containing protein" evidence="9">
    <location>
        <begin position="26"/>
        <end position="467"/>
    </location>
</feature>
<dbReference type="PANTHER" id="PTHR42643:SF24">
    <property type="entry name" value="IONOTROPIC RECEPTOR 60A"/>
    <property type="match status" value="1"/>
</dbReference>
<name>A0A8J2RGI9_9CRUS</name>
<keyword evidence="6" id="KW-0675">Receptor</keyword>
<keyword evidence="3 8" id="KW-0812">Transmembrane</keyword>
<comment type="subcellular location">
    <subcellularLocation>
        <location evidence="1">Cell membrane</location>
        <topology evidence="1">Multi-pass membrane protein</topology>
    </subcellularLocation>
</comment>
<dbReference type="EMBL" id="CAKKLH010000068">
    <property type="protein sequence ID" value="CAH0101816.1"/>
    <property type="molecule type" value="Genomic_DNA"/>
</dbReference>
<reference evidence="10" key="1">
    <citation type="submission" date="2021-11" db="EMBL/GenBank/DDBJ databases">
        <authorList>
            <person name="Schell T."/>
        </authorList>
    </citation>
    <scope>NUCLEOTIDE SEQUENCE</scope>
    <source>
        <strain evidence="10">M5</strain>
    </source>
</reference>
<feature type="transmembrane region" description="Helical" evidence="8">
    <location>
        <begin position="422"/>
        <end position="445"/>
    </location>
</feature>
<evidence type="ECO:0008006" key="12">
    <source>
        <dbReference type="Google" id="ProtNLM"/>
    </source>
</evidence>
<evidence type="ECO:0000313" key="10">
    <source>
        <dbReference type="EMBL" id="CAH0101816.1"/>
    </source>
</evidence>
<keyword evidence="9" id="KW-0732">Signal</keyword>
<keyword evidence="11" id="KW-1185">Reference proteome</keyword>
<protein>
    <recommendedName>
        <fullName evidence="12">Ionotropic glutamate receptor C-terminal domain-containing protein</fullName>
    </recommendedName>
</protein>
<dbReference type="AlphaFoldDB" id="A0A8J2RGI9"/>
<dbReference type="InterPro" id="IPR052192">
    <property type="entry name" value="Insect_Ionotropic_Sensory_Rcpt"/>
</dbReference>
<dbReference type="PANTHER" id="PTHR42643">
    <property type="entry name" value="IONOTROPIC RECEPTOR 20A-RELATED"/>
    <property type="match status" value="1"/>
</dbReference>
<dbReference type="OrthoDB" id="8182981at2759"/>
<accession>A0A8J2RGI9</accession>
<evidence type="ECO:0000256" key="5">
    <source>
        <dbReference type="ARBA" id="ARBA00023136"/>
    </source>
</evidence>
<dbReference type="Proteomes" id="UP000789390">
    <property type="component" value="Unassembled WGS sequence"/>
</dbReference>
<sequence length="467" mass="52753">MFILFNCFLFLGIWLHILNFPASSAMSSNNVLNGRHLRIIWPRWEGNPKGLSGPLKGGVIIDYLQARFNFTYEMIGAVGKRTRTFQLFQSDLIVSAIVLTLKRNLIIDQTTPWECPKLGLLIPIQDDTANTNAVIKPFQWPAYTSTLFTYVVAPVNPPLVNSIYDIAESSDNNLLVKLAGTPESLFLNNNWTGFYEKIRERIKSYPQSRCTLVSECIDLVKPGLRNVFIDAEAYQKDAIKDNFEKTGKCNLQMARDSYMTVYAVMALQKNSPYTNSVNLGIMELSQSGLIDYWEILFRPMPRECQGKIQRGFKTPGNNQHPPLSLKNLTGAFIVLNWIQPLHLGFPRRANHFHKRSRYTDIINKGVLEIQQTGIIDYWEIVLHPMPSQCMANIVNSGKTKPADPKHASSAVVLSLKNLTGAFVVYLIGLSLSLLAFLCELVISVAQRQQLKTRRIVPNKNGEDSITK</sequence>
<dbReference type="GO" id="GO:0005886">
    <property type="term" value="C:plasma membrane"/>
    <property type="evidence" value="ECO:0007669"/>
    <property type="project" value="UniProtKB-SubCell"/>
</dbReference>
<evidence type="ECO:0000256" key="1">
    <source>
        <dbReference type="ARBA" id="ARBA00004651"/>
    </source>
</evidence>
<evidence type="ECO:0000256" key="3">
    <source>
        <dbReference type="ARBA" id="ARBA00022692"/>
    </source>
</evidence>
<feature type="signal peptide" evidence="9">
    <location>
        <begin position="1"/>
        <end position="25"/>
    </location>
</feature>
<proteinExistence type="predicted"/>
<evidence type="ECO:0000256" key="7">
    <source>
        <dbReference type="ARBA" id="ARBA00023180"/>
    </source>
</evidence>
<evidence type="ECO:0000256" key="2">
    <source>
        <dbReference type="ARBA" id="ARBA00022475"/>
    </source>
</evidence>
<evidence type="ECO:0000256" key="6">
    <source>
        <dbReference type="ARBA" id="ARBA00023170"/>
    </source>
</evidence>
<evidence type="ECO:0000256" key="4">
    <source>
        <dbReference type="ARBA" id="ARBA00022989"/>
    </source>
</evidence>